<protein>
    <submittedName>
        <fullName evidence="3">Uncharacterized protein</fullName>
    </submittedName>
</protein>
<evidence type="ECO:0000256" key="1">
    <source>
        <dbReference type="SAM" id="MobiDB-lite"/>
    </source>
</evidence>
<dbReference type="EMBL" id="JAFCMP010000312">
    <property type="protein sequence ID" value="KAG5181631.1"/>
    <property type="molecule type" value="Genomic_DNA"/>
</dbReference>
<evidence type="ECO:0000313" key="3">
    <source>
        <dbReference type="EMBL" id="KAG5181631.1"/>
    </source>
</evidence>
<reference evidence="3" key="1">
    <citation type="submission" date="2021-02" db="EMBL/GenBank/DDBJ databases">
        <title>First Annotated Genome of the Yellow-green Alga Tribonema minus.</title>
        <authorList>
            <person name="Mahan K.M."/>
        </authorList>
    </citation>
    <scope>NUCLEOTIDE SEQUENCE</scope>
    <source>
        <strain evidence="3">UTEX B ZZ1240</strain>
    </source>
</reference>
<organism evidence="3 4">
    <name type="scientific">Tribonema minus</name>
    <dbReference type="NCBI Taxonomy" id="303371"/>
    <lineage>
        <taxon>Eukaryota</taxon>
        <taxon>Sar</taxon>
        <taxon>Stramenopiles</taxon>
        <taxon>Ochrophyta</taxon>
        <taxon>PX clade</taxon>
        <taxon>Xanthophyceae</taxon>
        <taxon>Tribonematales</taxon>
        <taxon>Tribonemataceae</taxon>
        <taxon>Tribonema</taxon>
    </lineage>
</organism>
<accession>A0A836CF70</accession>
<sequence>MVREAYWCNVIREVLAAETPPSTSAQGSETFNNLGEDVKDKWCTHLGAMHAAMAYALWTILVPYYVAERSKMGNRSHHWRPREPDATLRKERMQAYTVLKAAMASDLVKRAPAYVLLLDHYDWNLTPDDERLRWHIYPVYQRCGQHICQVPVDGLRSARARAPPSQCDTPAHCKGVDGACQGPRRAEDLLLGTRIVAPLNYSDLVTDADAFKPCKEYAFLCSITEDAFFSDIFIPRAFFLMRALRVAEECTKEGVNRDELLRKVFEATSENTTAGFSNNVASVFGAIKRSGAERYRPDAMDIAAIRAYLPSADLAWLDTSGQALTYSVNKFIDTFREAFLTTRRRMRADVTVSRALDSGGLKSKKAAGRNPEAEDNSLRDMMRALRAQIWSRVWQSIIAPRLRAHDVPQELQSFLNTNASAAEEGNIVKFADSKGFTRPMLATGAKSTARMFLDAAGAPVTQRWIETKRQTSKDASNVQVSRCTMLESYVTPSHDGPAQRVGQLMRDGGLNAHEPLPTAPAKGEDECSEQDIECDTSIADTASTAAASDTTDEMDGGGREESGGRPYGKALGLKRKAYKDNIMQAVQAYGGDAKNAFDALVRKRKLGALSAKEQWCREDVTFFRDVDLPTFKKLCTK</sequence>
<proteinExistence type="predicted"/>
<keyword evidence="2" id="KW-1133">Transmembrane helix</keyword>
<dbReference type="Proteomes" id="UP000664859">
    <property type="component" value="Unassembled WGS sequence"/>
</dbReference>
<keyword evidence="2" id="KW-0812">Transmembrane</keyword>
<feature type="transmembrane region" description="Helical" evidence="2">
    <location>
        <begin position="48"/>
        <end position="67"/>
    </location>
</feature>
<name>A0A836CF70_9STRA</name>
<keyword evidence="2" id="KW-0472">Membrane</keyword>
<evidence type="ECO:0000313" key="4">
    <source>
        <dbReference type="Proteomes" id="UP000664859"/>
    </source>
</evidence>
<keyword evidence="4" id="KW-1185">Reference proteome</keyword>
<feature type="region of interest" description="Disordered" evidence="1">
    <location>
        <begin position="543"/>
        <end position="568"/>
    </location>
</feature>
<gene>
    <name evidence="3" type="ORF">JKP88DRAFT_246187</name>
</gene>
<evidence type="ECO:0000256" key="2">
    <source>
        <dbReference type="SAM" id="Phobius"/>
    </source>
</evidence>
<dbReference type="AlphaFoldDB" id="A0A836CF70"/>
<comment type="caution">
    <text evidence="3">The sequence shown here is derived from an EMBL/GenBank/DDBJ whole genome shotgun (WGS) entry which is preliminary data.</text>
</comment>